<name>F5YPJ3_TREPZ</name>
<dbReference type="InterPro" id="IPR007685">
    <property type="entry name" value="RelA_SpoT"/>
</dbReference>
<reference evidence="4" key="1">
    <citation type="submission" date="2009-12" db="EMBL/GenBank/DDBJ databases">
        <title>Complete sequence of Treponema primitia strain ZAS-2.</title>
        <authorList>
            <person name="Tetu S.G."/>
            <person name="Matson E."/>
            <person name="Ren Q."/>
            <person name="Seshadri R."/>
            <person name="Elbourne L."/>
            <person name="Hassan K.A."/>
            <person name="Durkin A."/>
            <person name="Radune D."/>
            <person name="Mohamoud Y."/>
            <person name="Shay R."/>
            <person name="Jin S."/>
            <person name="Zhang X."/>
            <person name="Lucey K."/>
            <person name="Ballor N.R."/>
            <person name="Ottesen E."/>
            <person name="Rosenthal R."/>
            <person name="Allen A."/>
            <person name="Leadbetter J.R."/>
            <person name="Paulsen I.T."/>
        </authorList>
    </citation>
    <scope>NUCLEOTIDE SEQUENCE [LARGE SCALE GENOMIC DNA]</scope>
    <source>
        <strain evidence="4">ATCC BAA-887 / DSM 12427 / ZAS-2</strain>
    </source>
</reference>
<dbReference type="eggNOG" id="COG0317">
    <property type="taxonomic scope" value="Bacteria"/>
</dbReference>
<dbReference type="CDD" id="cd05399">
    <property type="entry name" value="NT_Rel-Spo_like"/>
    <property type="match status" value="1"/>
</dbReference>
<dbReference type="InterPro" id="IPR004095">
    <property type="entry name" value="TGS"/>
</dbReference>
<dbReference type="GO" id="GO:0016301">
    <property type="term" value="F:kinase activity"/>
    <property type="evidence" value="ECO:0007669"/>
    <property type="project" value="UniProtKB-KW"/>
</dbReference>
<sequence>MEAVISSINEKIASYSAEDRERILRGLHWAEKLYTQAPTKSPAEAQPGPVQPSADIHYALSQSFQFPQSAGAAAILADLNMDADTIIAALLQHALENPAEDIRETLIEQFGASVALLVEGVTRIADISAKNKTNHEAENIRKMLFAMVKDLRVILIKLADKLHTMRTLDRAEPEDRDRDLQLRLQSASSPRDLQRSSPRDLQLRLQSASSPRKFIAQECLDIYAPLADRLGISWMKDELEDLSLKHLNREIFYQMKEIVSLKKGERQEFLDKVTETIRAEAAKMGITIAVESRAKHFYSIYLKMRKRNKSMEDLYDLLGIRILCDSIEDCYTLLGMVHRLWKPLDGRFKDYIAMHKANGYQSLHTTVMGSFELRSDRSSNELGVSETNSSDSPPASEGRLLEIQIRTWEMHHIAEYGIASHWLYKEGSSPEVKPGDLSIVNRLKDWNQIETGDGDKRSSESFLEDIKRELLKDSIFVFTPQGKVIELPMGATPIDFAYHIHSAIGDRCAGAKADGSIIPLSAELRNTQVVEILTATNARPHVNWLRFVKTAKARNKIRSWLQENDDSVIIEKNVIAKKKTPADQAKPPEKEKPPEAPVQHFVQEQSGLPNVVQVRVEDEKNMMIRFAKCCNPVAGDPIVGYVSRGRGIIVHRKNCSNLANIPDFAERKIDTEWENGNSLIKRFKVESRLSADLFSEIEGAVRKQQGHLIEGRLEETASNHLTGFFTMQLEQTEDLKKVMKNIRGIPAVYSIISLN</sequence>
<dbReference type="AlphaFoldDB" id="F5YPJ3"/>
<keyword evidence="3" id="KW-0418">Kinase</keyword>
<proteinExistence type="inferred from homology"/>
<dbReference type="InterPro" id="IPR043519">
    <property type="entry name" value="NT_sf"/>
</dbReference>
<comment type="similarity">
    <text evidence="1">Belongs to the RelA/SpoT family.</text>
</comment>
<dbReference type="GO" id="GO:0008893">
    <property type="term" value="F:guanosine-3',5'-bis(diphosphate) 3'-diphosphatase activity"/>
    <property type="evidence" value="ECO:0007669"/>
    <property type="project" value="TreeGrafter"/>
</dbReference>
<organism evidence="3 4">
    <name type="scientific">Treponema primitia (strain ATCC BAA-887 / DSM 12427 / ZAS-2)</name>
    <dbReference type="NCBI Taxonomy" id="545694"/>
    <lineage>
        <taxon>Bacteria</taxon>
        <taxon>Pseudomonadati</taxon>
        <taxon>Spirochaetota</taxon>
        <taxon>Spirochaetia</taxon>
        <taxon>Spirochaetales</taxon>
        <taxon>Treponemataceae</taxon>
        <taxon>Treponema</taxon>
    </lineage>
</organism>
<dbReference type="EC" id="2.7.6.5" evidence="3"/>
<dbReference type="PANTHER" id="PTHR21262">
    <property type="entry name" value="GUANOSINE-3',5'-BIS DIPHOSPHATE 3'-PYROPHOSPHOHYDROLASE"/>
    <property type="match status" value="1"/>
</dbReference>
<dbReference type="FunFam" id="3.10.20.30:FF:000002">
    <property type="entry name" value="GTP pyrophosphokinase (RelA/SpoT)"/>
    <property type="match status" value="1"/>
</dbReference>
<dbReference type="SUPFAM" id="SSF109604">
    <property type="entry name" value="HD-domain/PDEase-like"/>
    <property type="match status" value="2"/>
</dbReference>
<dbReference type="KEGG" id="tpi:TREPR_1504"/>
<evidence type="ECO:0000313" key="3">
    <source>
        <dbReference type="EMBL" id="AEF84401.1"/>
    </source>
</evidence>
<feature type="domain" description="TGS" evidence="2">
    <location>
        <begin position="473"/>
        <end position="534"/>
    </location>
</feature>
<dbReference type="Gene3D" id="3.30.460.10">
    <property type="entry name" value="Beta Polymerase, domain 2"/>
    <property type="match status" value="1"/>
</dbReference>
<dbReference type="SUPFAM" id="SSF81301">
    <property type="entry name" value="Nucleotidyltransferase"/>
    <property type="match status" value="1"/>
</dbReference>
<reference evidence="3 4" key="2">
    <citation type="journal article" date="2011" name="ISME J.">
        <title>RNA-seq reveals cooperative metabolic interactions between two termite-gut spirochete species in co-culture.</title>
        <authorList>
            <person name="Rosenthal A.Z."/>
            <person name="Matson E.G."/>
            <person name="Eldar A."/>
            <person name="Leadbetter J.R."/>
        </authorList>
    </citation>
    <scope>NUCLEOTIDE SEQUENCE [LARGE SCALE GENOMIC DNA]</scope>
    <source>
        <strain evidence="4">ATCC BAA-887 / DSM 12427 / ZAS-2</strain>
    </source>
</reference>
<accession>F5YPJ3</accession>
<dbReference type="RefSeq" id="WP_015708602.1">
    <property type="nucleotide sequence ID" value="NC_015578.1"/>
</dbReference>
<gene>
    <name evidence="3" type="ordered locus">TREPR_1504</name>
</gene>
<dbReference type="PANTHER" id="PTHR21262:SF31">
    <property type="entry name" value="GTP PYROPHOSPHOKINASE"/>
    <property type="match status" value="1"/>
</dbReference>
<dbReference type="SUPFAM" id="SSF81271">
    <property type="entry name" value="TGS-like"/>
    <property type="match status" value="1"/>
</dbReference>
<dbReference type="InterPro" id="IPR012676">
    <property type="entry name" value="TGS-like"/>
</dbReference>
<dbReference type="InterPro" id="IPR012675">
    <property type="entry name" value="Beta-grasp_dom_sf"/>
</dbReference>
<dbReference type="Pfam" id="PF13328">
    <property type="entry name" value="HD_4"/>
    <property type="match status" value="1"/>
</dbReference>
<keyword evidence="4" id="KW-1185">Reference proteome</keyword>
<dbReference type="GO" id="GO:0008728">
    <property type="term" value="F:GTP diphosphokinase activity"/>
    <property type="evidence" value="ECO:0007669"/>
    <property type="project" value="UniProtKB-EC"/>
</dbReference>
<dbReference type="PROSITE" id="PS51880">
    <property type="entry name" value="TGS"/>
    <property type="match status" value="1"/>
</dbReference>
<dbReference type="Proteomes" id="UP000009223">
    <property type="component" value="Chromosome"/>
</dbReference>
<dbReference type="GO" id="GO:0042594">
    <property type="term" value="P:response to starvation"/>
    <property type="evidence" value="ECO:0007669"/>
    <property type="project" value="TreeGrafter"/>
</dbReference>
<dbReference type="Pfam" id="PF04607">
    <property type="entry name" value="RelA_SpoT"/>
    <property type="match status" value="1"/>
</dbReference>
<evidence type="ECO:0000256" key="1">
    <source>
        <dbReference type="ARBA" id="ARBA00007476"/>
    </source>
</evidence>
<protein>
    <submittedName>
        <fullName evidence="3">GTP diphosphokinase</fullName>
        <ecNumber evidence="3">2.7.6.5</ecNumber>
    </submittedName>
</protein>
<dbReference type="GO" id="GO:0005886">
    <property type="term" value="C:plasma membrane"/>
    <property type="evidence" value="ECO:0007669"/>
    <property type="project" value="TreeGrafter"/>
</dbReference>
<dbReference type="GO" id="GO:0015969">
    <property type="term" value="P:guanosine tetraphosphate metabolic process"/>
    <property type="evidence" value="ECO:0007669"/>
    <property type="project" value="InterPro"/>
</dbReference>
<dbReference type="EMBL" id="CP001843">
    <property type="protein sequence ID" value="AEF84401.1"/>
    <property type="molecule type" value="Genomic_DNA"/>
</dbReference>
<dbReference type="Gene3D" id="1.10.3210.10">
    <property type="entry name" value="Hypothetical protein af1432"/>
    <property type="match status" value="1"/>
</dbReference>
<dbReference type="Gene3D" id="3.10.20.30">
    <property type="match status" value="1"/>
</dbReference>
<dbReference type="InterPro" id="IPR033655">
    <property type="entry name" value="TGS_RelA/SpoT"/>
</dbReference>
<evidence type="ECO:0000259" key="2">
    <source>
        <dbReference type="PROSITE" id="PS51880"/>
    </source>
</evidence>
<evidence type="ECO:0000313" key="4">
    <source>
        <dbReference type="Proteomes" id="UP000009223"/>
    </source>
</evidence>
<dbReference type="HOGENOM" id="CLU_012300_3_0_12"/>
<keyword evidence="3" id="KW-0808">Transferase</keyword>
<dbReference type="SMART" id="SM00954">
    <property type="entry name" value="RelA_SpoT"/>
    <property type="match status" value="1"/>
</dbReference>
<dbReference type="STRING" id="545694.TREPR_1504"/>
<dbReference type="CDD" id="cd01668">
    <property type="entry name" value="TGS_RSH"/>
    <property type="match status" value="1"/>
</dbReference>
<dbReference type="Pfam" id="PF02824">
    <property type="entry name" value="TGS"/>
    <property type="match status" value="1"/>
</dbReference>